<dbReference type="Proteomes" id="UP001279734">
    <property type="component" value="Unassembled WGS sequence"/>
</dbReference>
<comment type="caution">
    <text evidence="2">The sequence shown here is derived from an EMBL/GenBank/DDBJ whole genome shotgun (WGS) entry which is preliminary data.</text>
</comment>
<dbReference type="InterPro" id="IPR007110">
    <property type="entry name" value="Ig-like_dom"/>
</dbReference>
<organism evidence="2 3">
    <name type="scientific">Nepenthes gracilis</name>
    <name type="common">Slender pitcher plant</name>
    <dbReference type="NCBI Taxonomy" id="150966"/>
    <lineage>
        <taxon>Eukaryota</taxon>
        <taxon>Viridiplantae</taxon>
        <taxon>Streptophyta</taxon>
        <taxon>Embryophyta</taxon>
        <taxon>Tracheophyta</taxon>
        <taxon>Spermatophyta</taxon>
        <taxon>Magnoliopsida</taxon>
        <taxon>eudicotyledons</taxon>
        <taxon>Gunneridae</taxon>
        <taxon>Pentapetalae</taxon>
        <taxon>Caryophyllales</taxon>
        <taxon>Nepenthaceae</taxon>
        <taxon>Nepenthes</taxon>
    </lineage>
</organism>
<sequence length="78" mass="8200">MVSRGTTKFHASLSCSIRTMTITINSLVPLLEVIIWTGSDSRYLSVSSLVPSSGYTCAASAAALMATISICSLDPPFV</sequence>
<evidence type="ECO:0000313" key="3">
    <source>
        <dbReference type="Proteomes" id="UP001279734"/>
    </source>
</evidence>
<protein>
    <recommendedName>
        <fullName evidence="1">Ig-like domain-containing protein</fullName>
    </recommendedName>
</protein>
<reference evidence="2" key="1">
    <citation type="submission" date="2023-05" db="EMBL/GenBank/DDBJ databases">
        <title>Nepenthes gracilis genome sequencing.</title>
        <authorList>
            <person name="Fukushima K."/>
        </authorList>
    </citation>
    <scope>NUCLEOTIDE SEQUENCE</scope>
    <source>
        <strain evidence="2">SING2019-196</strain>
    </source>
</reference>
<dbReference type="PROSITE" id="PS50835">
    <property type="entry name" value="IG_LIKE"/>
    <property type="match status" value="1"/>
</dbReference>
<evidence type="ECO:0000313" key="2">
    <source>
        <dbReference type="EMBL" id="GMH04526.1"/>
    </source>
</evidence>
<proteinExistence type="predicted"/>
<gene>
    <name evidence="2" type="ORF">Nepgr_006366</name>
</gene>
<keyword evidence="3" id="KW-1185">Reference proteome</keyword>
<accession>A0AAD3S524</accession>
<dbReference type="AlphaFoldDB" id="A0AAD3S524"/>
<feature type="domain" description="Ig-like" evidence="1">
    <location>
        <begin position="1"/>
        <end position="69"/>
    </location>
</feature>
<name>A0AAD3S524_NEPGR</name>
<dbReference type="EMBL" id="BSYO01000005">
    <property type="protein sequence ID" value="GMH04526.1"/>
    <property type="molecule type" value="Genomic_DNA"/>
</dbReference>
<evidence type="ECO:0000259" key="1">
    <source>
        <dbReference type="PROSITE" id="PS50835"/>
    </source>
</evidence>